<gene>
    <name evidence="2" type="ORF">D0Z07_7995</name>
</gene>
<evidence type="ECO:0000313" key="3">
    <source>
        <dbReference type="Proteomes" id="UP000785200"/>
    </source>
</evidence>
<keyword evidence="1" id="KW-0472">Membrane</keyword>
<dbReference type="OrthoDB" id="2561686at2759"/>
<reference evidence="2" key="1">
    <citation type="submission" date="2019-07" db="EMBL/GenBank/DDBJ databases">
        <title>Hyphodiscus hymeniophilus genome sequencing and assembly.</title>
        <authorList>
            <person name="Kramer G."/>
            <person name="Nodwell J."/>
        </authorList>
    </citation>
    <scope>NUCLEOTIDE SEQUENCE</scope>
    <source>
        <strain evidence="2">ATCC 34498</strain>
    </source>
</reference>
<evidence type="ECO:0000256" key="1">
    <source>
        <dbReference type="SAM" id="Phobius"/>
    </source>
</evidence>
<keyword evidence="1" id="KW-0812">Transmembrane</keyword>
<dbReference type="Proteomes" id="UP000785200">
    <property type="component" value="Unassembled WGS sequence"/>
</dbReference>
<feature type="transmembrane region" description="Helical" evidence="1">
    <location>
        <begin position="92"/>
        <end position="111"/>
    </location>
</feature>
<keyword evidence="3" id="KW-1185">Reference proteome</keyword>
<accession>A0A9P6SQF4</accession>
<proteinExistence type="predicted"/>
<name>A0A9P6SQF4_9HELO</name>
<comment type="caution">
    <text evidence="2">The sequence shown here is derived from an EMBL/GenBank/DDBJ whole genome shotgun (WGS) entry which is preliminary data.</text>
</comment>
<evidence type="ECO:0000313" key="2">
    <source>
        <dbReference type="EMBL" id="KAG0645945.1"/>
    </source>
</evidence>
<organism evidence="2 3">
    <name type="scientific">Hyphodiscus hymeniophilus</name>
    <dbReference type="NCBI Taxonomy" id="353542"/>
    <lineage>
        <taxon>Eukaryota</taxon>
        <taxon>Fungi</taxon>
        <taxon>Dikarya</taxon>
        <taxon>Ascomycota</taxon>
        <taxon>Pezizomycotina</taxon>
        <taxon>Leotiomycetes</taxon>
        <taxon>Helotiales</taxon>
        <taxon>Hyphodiscaceae</taxon>
        <taxon>Hyphodiscus</taxon>
    </lineage>
</organism>
<sequence length="128" mass="13644">MPSIFDQLGSLVHGIFSTIVAAFGSILAVFQSILNAILGVFQTLLSAVGTTISGLAHTFEGLLKFLLSEFANMSHGRWVRGDAVWNMLTTDAGNIVVIGGLVAAFFLYAVYQQRNGRPVTAAPAKKTQ</sequence>
<feature type="transmembrane region" description="Helical" evidence="1">
    <location>
        <begin position="37"/>
        <end position="59"/>
    </location>
</feature>
<dbReference type="EMBL" id="VNKQ01000017">
    <property type="protein sequence ID" value="KAG0645945.1"/>
    <property type="molecule type" value="Genomic_DNA"/>
</dbReference>
<dbReference type="AlphaFoldDB" id="A0A9P6SQF4"/>
<feature type="transmembrane region" description="Helical" evidence="1">
    <location>
        <begin position="12"/>
        <end position="30"/>
    </location>
</feature>
<keyword evidence="1" id="KW-1133">Transmembrane helix</keyword>
<protein>
    <submittedName>
        <fullName evidence="2">Uncharacterized protein</fullName>
    </submittedName>
</protein>